<dbReference type="GO" id="GO:0016020">
    <property type="term" value="C:membrane"/>
    <property type="evidence" value="ECO:0007669"/>
    <property type="project" value="TreeGrafter"/>
</dbReference>
<dbReference type="GO" id="GO:0016491">
    <property type="term" value="F:oxidoreductase activity"/>
    <property type="evidence" value="ECO:0007669"/>
    <property type="project" value="UniProtKB-KW"/>
</dbReference>
<dbReference type="RefSeq" id="WP_054654345.1">
    <property type="nucleotide sequence ID" value="NZ_BBFL01000003.1"/>
</dbReference>
<evidence type="ECO:0000256" key="3">
    <source>
        <dbReference type="RuleBase" id="RU000363"/>
    </source>
</evidence>
<dbReference type="InterPro" id="IPR036291">
    <property type="entry name" value="NAD(P)-bd_dom_sf"/>
</dbReference>
<comment type="caution">
    <text evidence="4">The sequence shown here is derived from an EMBL/GenBank/DDBJ whole genome shotgun (WGS) entry which is preliminary data.</text>
</comment>
<dbReference type="EMBL" id="BCMG01000006">
    <property type="protein sequence ID" value="GAX01367.1"/>
    <property type="molecule type" value="Genomic_DNA"/>
</dbReference>
<dbReference type="AlphaFoldDB" id="A0A1Z5IHY1"/>
<name>A0A1Z5IHY1_9LACO</name>
<comment type="similarity">
    <text evidence="1 3">Belongs to the short-chain dehydrogenases/reductases (SDR) family.</text>
</comment>
<evidence type="ECO:0000256" key="2">
    <source>
        <dbReference type="ARBA" id="ARBA00023002"/>
    </source>
</evidence>
<dbReference type="OrthoDB" id="5786478at2"/>
<dbReference type="Proteomes" id="UP000198402">
    <property type="component" value="Unassembled WGS sequence"/>
</dbReference>
<keyword evidence="5" id="KW-1185">Reference proteome</keyword>
<dbReference type="PANTHER" id="PTHR44196">
    <property type="entry name" value="DEHYDROGENASE/REDUCTASE SDR FAMILY MEMBER 7B"/>
    <property type="match status" value="1"/>
</dbReference>
<gene>
    <name evidence="4" type="primary">cbr_2</name>
    <name evidence="4" type="ORF">IWT126_01394</name>
</gene>
<dbReference type="PRINTS" id="PR00081">
    <property type="entry name" value="GDHRDH"/>
</dbReference>
<evidence type="ECO:0000313" key="4">
    <source>
        <dbReference type="EMBL" id="GAX01367.1"/>
    </source>
</evidence>
<dbReference type="PANTHER" id="PTHR44196:SF1">
    <property type="entry name" value="DEHYDROGENASE_REDUCTASE SDR FAMILY MEMBER 7B"/>
    <property type="match status" value="1"/>
</dbReference>
<dbReference type="STRING" id="1302250.GCA_001313225_01017"/>
<evidence type="ECO:0000256" key="1">
    <source>
        <dbReference type="ARBA" id="ARBA00006484"/>
    </source>
</evidence>
<dbReference type="PRINTS" id="PR00080">
    <property type="entry name" value="SDRFAMILY"/>
</dbReference>
<evidence type="ECO:0000313" key="5">
    <source>
        <dbReference type="Proteomes" id="UP000198402"/>
    </source>
</evidence>
<protein>
    <submittedName>
        <fullName evidence="4">Carbonyl reductase</fullName>
    </submittedName>
</protein>
<keyword evidence="2" id="KW-0560">Oxidoreductase</keyword>
<dbReference type="Pfam" id="PF00106">
    <property type="entry name" value="adh_short"/>
    <property type="match status" value="1"/>
</dbReference>
<reference evidence="4 5" key="1">
    <citation type="submission" date="2015-11" db="EMBL/GenBank/DDBJ databases">
        <title>Draft genome sequences of new species of the genus Lactobacillus isolated from orchardgrass silage.</title>
        <authorList>
            <person name="Tohno M."/>
            <person name="Tanizawa Y."/>
            <person name="Arita M."/>
        </authorList>
    </citation>
    <scope>NUCLEOTIDE SEQUENCE [LARGE SCALE GENOMIC DNA]</scope>
    <source>
        <strain evidence="4 5">IWT126</strain>
    </source>
</reference>
<accession>A0A1Z5IHY1</accession>
<organism evidence="4 5">
    <name type="scientific">Secundilactobacillus silagei JCM 19001</name>
    <dbReference type="NCBI Taxonomy" id="1302250"/>
    <lineage>
        <taxon>Bacteria</taxon>
        <taxon>Bacillati</taxon>
        <taxon>Bacillota</taxon>
        <taxon>Bacilli</taxon>
        <taxon>Lactobacillales</taxon>
        <taxon>Lactobacillaceae</taxon>
        <taxon>Secundilactobacillus</taxon>
    </lineage>
</organism>
<dbReference type="Gene3D" id="3.40.50.720">
    <property type="entry name" value="NAD(P)-binding Rossmann-like Domain"/>
    <property type="match status" value="1"/>
</dbReference>
<dbReference type="InterPro" id="IPR002347">
    <property type="entry name" value="SDR_fam"/>
</dbReference>
<proteinExistence type="inferred from homology"/>
<dbReference type="SUPFAM" id="SSF51735">
    <property type="entry name" value="NAD(P)-binding Rossmann-fold domains"/>
    <property type="match status" value="1"/>
</dbReference>
<sequence length="234" mass="24881">MKTAFITGANKGIGYALAKILGQHGVHVLLGVRNFSRGSQAVATLQAAGVRAVDLVQIDMAAPTAIETAIGQICAEYGDLDLLINNVGTSGREVANRELTVADLQATLQVNFLGVYQLTRGLLPVITENQGTIVNITMPTDANPIWNPLAYKSSKAALNVFTDSLAIDMKQGKLPVSVFGIHPGPTTTDLNDNADYPGFHQPDDVAAKILPYLENGSQHAGEFVEIYPQIRGGE</sequence>